<dbReference type="InParanoid" id="E9FZK1"/>
<gene>
    <name evidence="1" type="ORF">DAPPUDRAFT_312589</name>
</gene>
<dbReference type="PhylomeDB" id="E9FZK1"/>
<dbReference type="KEGG" id="dpx:DAPPUDRAFT_312589"/>
<keyword evidence="2" id="KW-1185">Reference proteome</keyword>
<evidence type="ECO:0000313" key="1">
    <source>
        <dbReference type="EMBL" id="EFX87253.1"/>
    </source>
</evidence>
<dbReference type="HOGENOM" id="CLU_1333141_0_0_1"/>
<dbReference type="Proteomes" id="UP000000305">
    <property type="component" value="Unassembled WGS sequence"/>
</dbReference>
<dbReference type="EMBL" id="GL732528">
    <property type="protein sequence ID" value="EFX87253.1"/>
    <property type="molecule type" value="Genomic_DNA"/>
</dbReference>
<protein>
    <submittedName>
        <fullName evidence="1">Uncharacterized protein</fullName>
    </submittedName>
</protein>
<reference evidence="1 2" key="1">
    <citation type="journal article" date="2011" name="Science">
        <title>The ecoresponsive genome of Daphnia pulex.</title>
        <authorList>
            <person name="Colbourne J.K."/>
            <person name="Pfrender M.E."/>
            <person name="Gilbert D."/>
            <person name="Thomas W.K."/>
            <person name="Tucker A."/>
            <person name="Oakley T.H."/>
            <person name="Tokishita S."/>
            <person name="Aerts A."/>
            <person name="Arnold G.J."/>
            <person name="Basu M.K."/>
            <person name="Bauer D.J."/>
            <person name="Caceres C.E."/>
            <person name="Carmel L."/>
            <person name="Casola C."/>
            <person name="Choi J.H."/>
            <person name="Detter J.C."/>
            <person name="Dong Q."/>
            <person name="Dusheyko S."/>
            <person name="Eads B.D."/>
            <person name="Frohlich T."/>
            <person name="Geiler-Samerotte K.A."/>
            <person name="Gerlach D."/>
            <person name="Hatcher P."/>
            <person name="Jogdeo S."/>
            <person name="Krijgsveld J."/>
            <person name="Kriventseva E.V."/>
            <person name="Kultz D."/>
            <person name="Laforsch C."/>
            <person name="Lindquist E."/>
            <person name="Lopez J."/>
            <person name="Manak J.R."/>
            <person name="Muller J."/>
            <person name="Pangilinan J."/>
            <person name="Patwardhan R.P."/>
            <person name="Pitluck S."/>
            <person name="Pritham E.J."/>
            <person name="Rechtsteiner A."/>
            <person name="Rho M."/>
            <person name="Rogozin I.B."/>
            <person name="Sakarya O."/>
            <person name="Salamov A."/>
            <person name="Schaack S."/>
            <person name="Shapiro H."/>
            <person name="Shiga Y."/>
            <person name="Skalitzky C."/>
            <person name="Smith Z."/>
            <person name="Souvorov A."/>
            <person name="Sung W."/>
            <person name="Tang Z."/>
            <person name="Tsuchiya D."/>
            <person name="Tu H."/>
            <person name="Vos H."/>
            <person name="Wang M."/>
            <person name="Wolf Y.I."/>
            <person name="Yamagata H."/>
            <person name="Yamada T."/>
            <person name="Ye Y."/>
            <person name="Shaw J.R."/>
            <person name="Andrews J."/>
            <person name="Crease T.J."/>
            <person name="Tang H."/>
            <person name="Lucas S.M."/>
            <person name="Robertson H.M."/>
            <person name="Bork P."/>
            <person name="Koonin E.V."/>
            <person name="Zdobnov E.M."/>
            <person name="Grigoriev I.V."/>
            <person name="Lynch M."/>
            <person name="Boore J.L."/>
        </authorList>
    </citation>
    <scope>NUCLEOTIDE SEQUENCE [LARGE SCALE GENOMIC DNA]</scope>
</reference>
<dbReference type="AlphaFoldDB" id="E9FZK1"/>
<name>E9FZK1_DAPPU</name>
<accession>E9FZK1</accession>
<evidence type="ECO:0000313" key="2">
    <source>
        <dbReference type="Proteomes" id="UP000000305"/>
    </source>
</evidence>
<proteinExistence type="predicted"/>
<sequence>MVNIEVDIKNTIDNEKLCPLSSAPFKLVTPIPSNVNLLKERPVCMSFILEGHGDQYAEYYTTTFAAPVYYTEKPKYFSAPSNYRTEAPVDYTIYAPGFYSTPYAAPIYTTKAHTTKSPELLLRLLRPSAPKLRSIPLPRVTTPSASKSPECYFTTYASPVYYIMVKPEMETVEYKSAEIRIFSESRNFGKVPCNSMFFVMAVSTSV</sequence>
<organism evidence="1 2">
    <name type="scientific">Daphnia pulex</name>
    <name type="common">Water flea</name>
    <dbReference type="NCBI Taxonomy" id="6669"/>
    <lineage>
        <taxon>Eukaryota</taxon>
        <taxon>Metazoa</taxon>
        <taxon>Ecdysozoa</taxon>
        <taxon>Arthropoda</taxon>
        <taxon>Crustacea</taxon>
        <taxon>Branchiopoda</taxon>
        <taxon>Diplostraca</taxon>
        <taxon>Cladocera</taxon>
        <taxon>Anomopoda</taxon>
        <taxon>Daphniidae</taxon>
        <taxon>Daphnia</taxon>
    </lineage>
</organism>